<feature type="region of interest" description="Disordered" evidence="1">
    <location>
        <begin position="285"/>
        <end position="371"/>
    </location>
</feature>
<protein>
    <recommendedName>
        <fullName evidence="4">MULE transposase domain-containing protein</fullName>
    </recommendedName>
</protein>
<dbReference type="AlphaFoldDB" id="G4YY14"/>
<keyword evidence="3" id="KW-1185">Reference proteome</keyword>
<evidence type="ECO:0000313" key="2">
    <source>
        <dbReference type="EMBL" id="EGZ25717.1"/>
    </source>
</evidence>
<dbReference type="Proteomes" id="UP000002640">
    <property type="component" value="Unassembled WGS sequence"/>
</dbReference>
<proteinExistence type="predicted"/>
<dbReference type="KEGG" id="psoj:PHYSODRAFT_345009"/>
<dbReference type="InParanoid" id="G4YY14"/>
<reference evidence="2 3" key="1">
    <citation type="journal article" date="2006" name="Science">
        <title>Phytophthora genome sequences uncover evolutionary origins and mechanisms of pathogenesis.</title>
        <authorList>
            <person name="Tyler B.M."/>
            <person name="Tripathy S."/>
            <person name="Zhang X."/>
            <person name="Dehal P."/>
            <person name="Jiang R.H."/>
            <person name="Aerts A."/>
            <person name="Arredondo F.D."/>
            <person name="Baxter L."/>
            <person name="Bensasson D."/>
            <person name="Beynon J.L."/>
            <person name="Chapman J."/>
            <person name="Damasceno C.M."/>
            <person name="Dorrance A.E."/>
            <person name="Dou D."/>
            <person name="Dickerman A.W."/>
            <person name="Dubchak I.L."/>
            <person name="Garbelotto M."/>
            <person name="Gijzen M."/>
            <person name="Gordon S.G."/>
            <person name="Govers F."/>
            <person name="Grunwald N.J."/>
            <person name="Huang W."/>
            <person name="Ivors K.L."/>
            <person name="Jones R.W."/>
            <person name="Kamoun S."/>
            <person name="Krampis K."/>
            <person name="Lamour K.H."/>
            <person name="Lee M.K."/>
            <person name="McDonald W.H."/>
            <person name="Medina M."/>
            <person name="Meijer H.J."/>
            <person name="Nordberg E.K."/>
            <person name="Maclean D.J."/>
            <person name="Ospina-Giraldo M.D."/>
            <person name="Morris P.F."/>
            <person name="Phuntumart V."/>
            <person name="Putnam N.H."/>
            <person name="Rash S."/>
            <person name="Rose J.K."/>
            <person name="Sakihama Y."/>
            <person name="Salamov A.A."/>
            <person name="Savidor A."/>
            <person name="Scheuring C.F."/>
            <person name="Smith B.M."/>
            <person name="Sobral B.W."/>
            <person name="Terry A."/>
            <person name="Torto-Alalibo T.A."/>
            <person name="Win J."/>
            <person name="Xu Z."/>
            <person name="Zhang H."/>
            <person name="Grigoriev I.V."/>
            <person name="Rokhsar D.S."/>
            <person name="Boore J.L."/>
        </authorList>
    </citation>
    <scope>NUCLEOTIDE SEQUENCE [LARGE SCALE GENOMIC DNA]</scope>
    <source>
        <strain evidence="2 3">P6497</strain>
    </source>
</reference>
<dbReference type="GeneID" id="20648679"/>
<evidence type="ECO:0000256" key="1">
    <source>
        <dbReference type="SAM" id="MobiDB-lite"/>
    </source>
</evidence>
<name>G4YY14_PHYSP</name>
<dbReference type="EMBL" id="JH159152">
    <property type="protein sequence ID" value="EGZ25717.1"/>
    <property type="molecule type" value="Genomic_DNA"/>
</dbReference>
<gene>
    <name evidence="2" type="ORF">PHYSODRAFT_345009</name>
</gene>
<sequence length="645" mass="70069">MQLLEVAATRKATRMTIARANPANSSDVGAATATRLLRDPPKAANCALPAELLLLDLSKTPAQAADTNLLLLRLLKTHVRVAVKQSPMLLDLPNDPVHVADTKPSSLNPVPLDLPKTPVPAGVAQLPLLDPVMLVDLPKAPGHTTGAQLSLLDPSGLGWLKGLAHAVAGACLQHAVILRRARQVKKGVSLYLRPEPTTKNPKVEEVIVSVIGAKPTAPLLRLVTGTTGAIVVPHVLAAAIVYAEVMAVDAEAMTMGADMMAAQHLDHEWQLQQLMMSVFGKTAEPKRLGNDGGQAEVGARGEDAFSSEENSDTGRNGGDDDLNVASGSDIAPYESDADGPSSISPPPKRAHSLSPPPCEDTAPARKKRDGRTKLYVDGYELTRSASTQYDFANSIPHTCVPPPPSMQATTLTETGVVDVTAEMKREVDKLATSTVATPLQIWDEISTKYYRTAAKNTAIRGMARCQVIQRVHHARALHYGTDKQQLAVLQFRHVWENTDNELGRLIGWANPSLLSLLRYKNITLFVDGTLRCVPDTFAQCVVIMVYDRGAKLYVPVFFTLKPKEVVCGFEAALINAVSDWFPSASVIGSLFHFKQACKRSMVKYRIHEDQSAIQERCAKDNIIYSASKWVSLWKYFERMVEVITA</sequence>
<evidence type="ECO:0008006" key="4">
    <source>
        <dbReference type="Google" id="ProtNLM"/>
    </source>
</evidence>
<dbReference type="RefSeq" id="XP_009521005.1">
    <property type="nucleotide sequence ID" value="XM_009522710.1"/>
</dbReference>
<accession>G4YY14</accession>
<evidence type="ECO:0000313" key="3">
    <source>
        <dbReference type="Proteomes" id="UP000002640"/>
    </source>
</evidence>
<organism evidence="2 3">
    <name type="scientific">Phytophthora sojae (strain P6497)</name>
    <name type="common">Soybean stem and root rot agent</name>
    <name type="synonym">Phytophthora megasperma f. sp. glycines</name>
    <dbReference type="NCBI Taxonomy" id="1094619"/>
    <lineage>
        <taxon>Eukaryota</taxon>
        <taxon>Sar</taxon>
        <taxon>Stramenopiles</taxon>
        <taxon>Oomycota</taxon>
        <taxon>Peronosporomycetes</taxon>
        <taxon>Peronosporales</taxon>
        <taxon>Peronosporaceae</taxon>
        <taxon>Phytophthora</taxon>
    </lineage>
</organism>